<feature type="domain" description="Transposase IS801/IS1294" evidence="1">
    <location>
        <begin position="1"/>
        <end position="31"/>
    </location>
</feature>
<dbReference type="InterPro" id="IPR007069">
    <property type="entry name" value="Transposase_32"/>
</dbReference>
<evidence type="ECO:0000313" key="3">
    <source>
        <dbReference type="Proteomes" id="UP000031631"/>
    </source>
</evidence>
<evidence type="ECO:0000313" key="2">
    <source>
        <dbReference type="EMBL" id="BAO45772.1"/>
    </source>
</evidence>
<keyword evidence="3" id="KW-1185">Reference proteome</keyword>
<dbReference type="Pfam" id="PF04986">
    <property type="entry name" value="Y2_Tnp"/>
    <property type="match status" value="1"/>
</dbReference>
<keyword evidence="2" id="KW-0614">Plasmid</keyword>
<evidence type="ECO:0000259" key="1">
    <source>
        <dbReference type="Pfam" id="PF04986"/>
    </source>
</evidence>
<dbReference type="GO" id="GO:0006313">
    <property type="term" value="P:DNA transposition"/>
    <property type="evidence" value="ECO:0007669"/>
    <property type="project" value="InterPro"/>
</dbReference>
<dbReference type="Proteomes" id="UP000031631">
    <property type="component" value="Plasmid pTBH10"/>
</dbReference>
<geneLocation type="plasmid" evidence="3">
    <name>pTBH10 DNA</name>
</geneLocation>
<dbReference type="EMBL" id="AP012274">
    <property type="protein sequence ID" value="BAO45772.1"/>
    <property type="molecule type" value="Genomic_DNA"/>
</dbReference>
<sequence>MSLKQENFLRRIIWHVPVKSQHNVRYYGLYVPGATAKRDKVREQLDVQTGEESVKKERPTRNCPVCGGVLLHRSSTRRKISYIRNRRPRFEFGGVVQQAVQVAGLGSGADGPNATRIFCAGGRPLN</sequence>
<name>A0A7U6JJU0_9GAMM</name>
<dbReference type="GO" id="GO:0003677">
    <property type="term" value="F:DNA binding"/>
    <property type="evidence" value="ECO:0007669"/>
    <property type="project" value="InterPro"/>
</dbReference>
<accession>A0A7U6JJU0</accession>
<organism evidence="2 3">
    <name type="scientific">Thiolapillus brandeum</name>
    <dbReference type="NCBI Taxonomy" id="1076588"/>
    <lineage>
        <taxon>Bacteria</taxon>
        <taxon>Pseudomonadati</taxon>
        <taxon>Pseudomonadota</taxon>
        <taxon>Gammaproteobacteria</taxon>
        <taxon>Chromatiales</taxon>
        <taxon>Sedimenticolaceae</taxon>
        <taxon>Thiolapillus</taxon>
    </lineage>
</organism>
<dbReference type="KEGG" id="tbn:TBH_P110"/>
<protein>
    <submittedName>
        <fullName evidence="2">Transposase</fullName>
    </submittedName>
</protein>
<dbReference type="GO" id="GO:0004803">
    <property type="term" value="F:transposase activity"/>
    <property type="evidence" value="ECO:0007669"/>
    <property type="project" value="InterPro"/>
</dbReference>
<reference evidence="2 3" key="1">
    <citation type="journal article" date="2014" name="PLoS ONE">
        <title>Physiological and genomic features of a novel sulfur-oxidizing gammaproteobacterium belonging to a previously uncultivated symbiotic lineage isolated from a hydrothermal vent.</title>
        <authorList>
            <person name="Nunoura T."/>
            <person name="Takaki Y."/>
            <person name="Kazama H."/>
            <person name="Kakuta J."/>
            <person name="Shimamura S."/>
            <person name="Makita H."/>
            <person name="Hirai M."/>
            <person name="Miyazaki M."/>
            <person name="Takai K."/>
        </authorList>
    </citation>
    <scope>NUCLEOTIDE SEQUENCE [LARGE SCALE GENOMIC DNA]</scope>
    <source>
        <strain evidence="2 3">Hiromi1</strain>
        <plasmid evidence="2">pTBH10</plasmid>
    </source>
</reference>
<gene>
    <name evidence="2" type="ORF">TBH_P110</name>
</gene>
<proteinExistence type="predicted"/>
<dbReference type="AlphaFoldDB" id="A0A7U6JJU0"/>